<evidence type="ECO:0000313" key="4">
    <source>
        <dbReference type="Proteomes" id="UP000321820"/>
    </source>
</evidence>
<keyword evidence="1" id="KW-0732">Signal</keyword>
<proteinExistence type="predicted"/>
<dbReference type="SUPFAM" id="SSF53850">
    <property type="entry name" value="Periplasmic binding protein-like II"/>
    <property type="match status" value="1"/>
</dbReference>
<dbReference type="Gene3D" id="3.40.190.120">
    <property type="entry name" value="Osmoprotection protein (prox), domain 2"/>
    <property type="match status" value="1"/>
</dbReference>
<dbReference type="Pfam" id="PF04069">
    <property type="entry name" value="OpuAC"/>
    <property type="match status" value="1"/>
</dbReference>
<reference evidence="3 4" key="1">
    <citation type="submission" date="2019-08" db="EMBL/GenBank/DDBJ databases">
        <title>Complete genome sequence of Terriglobus albidus strain ORNL.</title>
        <authorList>
            <person name="Podar M."/>
        </authorList>
    </citation>
    <scope>NUCLEOTIDE SEQUENCE [LARGE SCALE GENOMIC DNA]</scope>
    <source>
        <strain evidence="3 4">ORNL</strain>
    </source>
</reference>
<dbReference type="PROSITE" id="PS51257">
    <property type="entry name" value="PROKAR_LIPOPROTEIN"/>
    <property type="match status" value="1"/>
</dbReference>
<dbReference type="CDD" id="cd13613">
    <property type="entry name" value="PBP2_Opu_like_2"/>
    <property type="match status" value="1"/>
</dbReference>
<name>A0A5B9EAJ9_9BACT</name>
<dbReference type="AlphaFoldDB" id="A0A5B9EAJ9"/>
<dbReference type="RefSeq" id="WP_147648360.1">
    <property type="nucleotide sequence ID" value="NZ_CP042806.1"/>
</dbReference>
<dbReference type="OrthoDB" id="9801163at2"/>
<keyword evidence="4" id="KW-1185">Reference proteome</keyword>
<accession>A0A5B9EAJ9</accession>
<organism evidence="3 4">
    <name type="scientific">Terriglobus albidus</name>
    <dbReference type="NCBI Taxonomy" id="1592106"/>
    <lineage>
        <taxon>Bacteria</taxon>
        <taxon>Pseudomonadati</taxon>
        <taxon>Acidobacteriota</taxon>
        <taxon>Terriglobia</taxon>
        <taxon>Terriglobales</taxon>
        <taxon>Acidobacteriaceae</taxon>
        <taxon>Terriglobus</taxon>
    </lineage>
</organism>
<protein>
    <submittedName>
        <fullName evidence="3">ABC transporter substrate-binding protein</fullName>
    </submittedName>
</protein>
<evidence type="ECO:0000313" key="3">
    <source>
        <dbReference type="EMBL" id="QEE29162.1"/>
    </source>
</evidence>
<feature type="chain" id="PRO_5023108053" evidence="1">
    <location>
        <begin position="21"/>
        <end position="293"/>
    </location>
</feature>
<dbReference type="GO" id="GO:0043190">
    <property type="term" value="C:ATP-binding cassette (ABC) transporter complex"/>
    <property type="evidence" value="ECO:0007669"/>
    <property type="project" value="InterPro"/>
</dbReference>
<evidence type="ECO:0000259" key="2">
    <source>
        <dbReference type="Pfam" id="PF04069"/>
    </source>
</evidence>
<evidence type="ECO:0000256" key="1">
    <source>
        <dbReference type="SAM" id="SignalP"/>
    </source>
</evidence>
<dbReference type="GO" id="GO:0022857">
    <property type="term" value="F:transmembrane transporter activity"/>
    <property type="evidence" value="ECO:0007669"/>
    <property type="project" value="InterPro"/>
</dbReference>
<dbReference type="InterPro" id="IPR007210">
    <property type="entry name" value="ABC_Gly_betaine_transp_sub-bd"/>
</dbReference>
<feature type="signal peptide" evidence="1">
    <location>
        <begin position="1"/>
        <end position="20"/>
    </location>
</feature>
<dbReference type="Gene3D" id="3.40.190.10">
    <property type="entry name" value="Periplasmic binding protein-like II"/>
    <property type="match status" value="1"/>
</dbReference>
<gene>
    <name evidence="3" type="ORF">FTW19_14865</name>
</gene>
<dbReference type="KEGG" id="talb:FTW19_14865"/>
<dbReference type="Proteomes" id="UP000321820">
    <property type="component" value="Chromosome"/>
</dbReference>
<dbReference type="EMBL" id="CP042806">
    <property type="protein sequence ID" value="QEE29162.1"/>
    <property type="molecule type" value="Genomic_DNA"/>
</dbReference>
<feature type="domain" description="ABC-type glycine betaine transport system substrate-binding" evidence="2">
    <location>
        <begin position="26"/>
        <end position="288"/>
    </location>
</feature>
<sequence>MSRRFLVLPVLALLGLVACAPPRASRIVVGCKNFTEQVILGELLAQQIESTTHERVDRRFYLAGSYIAHQALVQGRIDLYPEYTGTALTAVLKQPLDRDPARVLATIRTIYAKQHHVTVAQPLGFEDTFAMVLRKDDAIRLGVQTLSQAAEFAPQWKLGTGYEFESRPDGLPGLQQTYQLRFNGPPRVMDLGLLYRALASHQVDIVSGNSTDGPIRALGLVVLQDDKRYFPPYEAVPLVREDALQRHPGLAAALQQLAGKISAEEMQTLNHEIDGNHRDVAEVVQEFRQRKGL</sequence>